<evidence type="ECO:0000313" key="4">
    <source>
        <dbReference type="EMBL" id="NWT91502.1"/>
    </source>
</evidence>
<feature type="transmembrane region" description="Helical" evidence="1">
    <location>
        <begin position="264"/>
        <end position="286"/>
    </location>
</feature>
<protein>
    <submittedName>
        <fullName evidence="4">CD7 protein</fullName>
    </submittedName>
</protein>
<dbReference type="Pfam" id="PF07686">
    <property type="entry name" value="V-set"/>
    <property type="match status" value="1"/>
</dbReference>
<dbReference type="InterPro" id="IPR036179">
    <property type="entry name" value="Ig-like_dom_sf"/>
</dbReference>
<reference evidence="4 5" key="1">
    <citation type="submission" date="2019-09" db="EMBL/GenBank/DDBJ databases">
        <title>Bird 10,000 Genomes (B10K) Project - Family phase.</title>
        <authorList>
            <person name="Zhang G."/>
        </authorList>
    </citation>
    <scope>NUCLEOTIDE SEQUENCE [LARGE SCALE GENOMIC DNA]</scope>
    <source>
        <strain evidence="4">B10K-DU-012-38</strain>
        <tissue evidence="4">Muscle</tissue>
    </source>
</reference>
<evidence type="ECO:0000256" key="2">
    <source>
        <dbReference type="SAM" id="SignalP"/>
    </source>
</evidence>
<dbReference type="AlphaFoldDB" id="A0A7K5SHE6"/>
<feature type="signal peptide" evidence="2">
    <location>
        <begin position="1"/>
        <end position="22"/>
    </location>
</feature>
<dbReference type="Proteomes" id="UP000524542">
    <property type="component" value="Unassembled WGS sequence"/>
</dbReference>
<accession>A0A7K5SHE6</accession>
<dbReference type="SUPFAM" id="SSF48726">
    <property type="entry name" value="Immunoglobulin"/>
    <property type="match status" value="2"/>
</dbReference>
<keyword evidence="5" id="KW-1185">Reference proteome</keyword>
<proteinExistence type="predicted"/>
<feature type="domain" description="Immunoglobulin" evidence="3">
    <location>
        <begin position="32"/>
        <end position="137"/>
    </location>
</feature>
<keyword evidence="1" id="KW-0472">Membrane</keyword>
<dbReference type="InterPro" id="IPR039090">
    <property type="entry name" value="CD7"/>
</dbReference>
<dbReference type="Gene3D" id="2.60.40.10">
    <property type="entry name" value="Immunoglobulins"/>
    <property type="match status" value="2"/>
</dbReference>
<feature type="chain" id="PRO_5029596222" evidence="2">
    <location>
        <begin position="23"/>
        <end position="323"/>
    </location>
</feature>
<feature type="non-terminal residue" evidence="4">
    <location>
        <position position="1"/>
    </location>
</feature>
<sequence>MLWMSCLLNASLLLLLLPCFPAQEGGASEQSTDVISAWEGDSINIICPMNGSQYQVGMCLRIMKQNLNVVYYSKEEPPSVNPAFANRVECSKEGENLRITLHRLQESDSKIYVCAETFKIIDHPKEIYGKTTIVVVKAKSRRPLEQSPLHANPEQGQSVNITCVLKSSPEDEKFYLLRTHVQPGTVLSVSNLNVSEVSPAFGNRLEYSREGNRIEVILHKLQEQDSDSYICAQEVKGSPLLSASGTMVLVKEVEQACKKSCWDLLAPLLVVTLLVCVLVCCILYHVGVKKYFQKKKPNVVYEDMSYNSRRSTLVRSNTYSRGE</sequence>
<dbReference type="InterPro" id="IPR003599">
    <property type="entry name" value="Ig_sub"/>
</dbReference>
<evidence type="ECO:0000256" key="1">
    <source>
        <dbReference type="SAM" id="Phobius"/>
    </source>
</evidence>
<name>A0A7K5SHE6_9FRIN</name>
<feature type="domain" description="Immunoglobulin" evidence="3">
    <location>
        <begin position="148"/>
        <end position="251"/>
    </location>
</feature>
<keyword evidence="1" id="KW-1133">Transmembrane helix</keyword>
<evidence type="ECO:0000259" key="3">
    <source>
        <dbReference type="SMART" id="SM00409"/>
    </source>
</evidence>
<dbReference type="PANTHER" id="PTHR15343">
    <property type="entry name" value="CD7"/>
    <property type="match status" value="1"/>
</dbReference>
<dbReference type="GO" id="GO:0016020">
    <property type="term" value="C:membrane"/>
    <property type="evidence" value="ECO:0007669"/>
    <property type="project" value="InterPro"/>
</dbReference>
<keyword evidence="1" id="KW-0812">Transmembrane</keyword>
<dbReference type="PANTHER" id="PTHR15343:SF0">
    <property type="entry name" value="T-CELL ANTIGEN CD7"/>
    <property type="match status" value="1"/>
</dbReference>
<keyword evidence="2" id="KW-0732">Signal</keyword>
<dbReference type="GO" id="GO:0038023">
    <property type="term" value="F:signaling receptor activity"/>
    <property type="evidence" value="ECO:0007669"/>
    <property type="project" value="InterPro"/>
</dbReference>
<feature type="non-terminal residue" evidence="4">
    <location>
        <position position="323"/>
    </location>
</feature>
<dbReference type="GO" id="GO:0002250">
    <property type="term" value="P:adaptive immune response"/>
    <property type="evidence" value="ECO:0007669"/>
    <property type="project" value="InterPro"/>
</dbReference>
<dbReference type="InterPro" id="IPR013783">
    <property type="entry name" value="Ig-like_fold"/>
</dbReference>
<gene>
    <name evidence="4" type="primary">Cd7</name>
    <name evidence="4" type="ORF">UROPYL_R15404</name>
</gene>
<dbReference type="InterPro" id="IPR013106">
    <property type="entry name" value="Ig_V-set"/>
</dbReference>
<dbReference type="EMBL" id="VZRH01000292">
    <property type="protein sequence ID" value="NWT91502.1"/>
    <property type="molecule type" value="Genomic_DNA"/>
</dbReference>
<organism evidence="4 5">
    <name type="scientific">Urocynchramus pylzowi</name>
    <dbReference type="NCBI Taxonomy" id="571890"/>
    <lineage>
        <taxon>Eukaryota</taxon>
        <taxon>Metazoa</taxon>
        <taxon>Chordata</taxon>
        <taxon>Craniata</taxon>
        <taxon>Vertebrata</taxon>
        <taxon>Euteleostomi</taxon>
        <taxon>Archelosauria</taxon>
        <taxon>Archosauria</taxon>
        <taxon>Dinosauria</taxon>
        <taxon>Saurischia</taxon>
        <taxon>Theropoda</taxon>
        <taxon>Coelurosauria</taxon>
        <taxon>Aves</taxon>
        <taxon>Neognathae</taxon>
        <taxon>Neoaves</taxon>
        <taxon>Telluraves</taxon>
        <taxon>Australaves</taxon>
        <taxon>Passeriformes</taxon>
        <taxon>Passeroidea</taxon>
        <taxon>Fringillidae</taxon>
        <taxon>Urocynchramus</taxon>
    </lineage>
</organism>
<dbReference type="SMART" id="SM00409">
    <property type="entry name" value="IG"/>
    <property type="match status" value="2"/>
</dbReference>
<evidence type="ECO:0000313" key="5">
    <source>
        <dbReference type="Proteomes" id="UP000524542"/>
    </source>
</evidence>
<comment type="caution">
    <text evidence="4">The sequence shown here is derived from an EMBL/GenBank/DDBJ whole genome shotgun (WGS) entry which is preliminary data.</text>
</comment>